<reference evidence="2" key="1">
    <citation type="submission" date="2020-10" db="EMBL/GenBank/DDBJ databases">
        <authorList>
            <person name="Gilroy R."/>
        </authorList>
    </citation>
    <scope>NUCLEOTIDE SEQUENCE</scope>
    <source>
        <strain evidence="2">CHK176-6737</strain>
    </source>
</reference>
<evidence type="ECO:0000259" key="1">
    <source>
        <dbReference type="Pfam" id="PF18899"/>
    </source>
</evidence>
<dbReference type="Proteomes" id="UP000824125">
    <property type="component" value="Unassembled WGS sequence"/>
</dbReference>
<proteinExistence type="predicted"/>
<dbReference type="InterPro" id="IPR043714">
    <property type="entry name" value="DUF5655"/>
</dbReference>
<reference evidence="2" key="2">
    <citation type="journal article" date="2021" name="PeerJ">
        <title>Extensive microbial diversity within the chicken gut microbiome revealed by metagenomics and culture.</title>
        <authorList>
            <person name="Gilroy R."/>
            <person name="Ravi A."/>
            <person name="Getino M."/>
            <person name="Pursley I."/>
            <person name="Horton D.L."/>
            <person name="Alikhan N.F."/>
            <person name="Baker D."/>
            <person name="Gharbi K."/>
            <person name="Hall N."/>
            <person name="Watson M."/>
            <person name="Adriaenssens E.M."/>
            <person name="Foster-Nyarko E."/>
            <person name="Jarju S."/>
            <person name="Secka A."/>
            <person name="Antonio M."/>
            <person name="Oren A."/>
            <person name="Chaudhuri R.R."/>
            <person name="La Ragione R."/>
            <person name="Hildebrand F."/>
            <person name="Pallen M.J."/>
        </authorList>
    </citation>
    <scope>NUCLEOTIDE SEQUENCE</scope>
    <source>
        <strain evidence="2">CHK176-6737</strain>
    </source>
</reference>
<dbReference type="AlphaFoldDB" id="A0A9D1MVG2"/>
<sequence length="123" mass="14475">MTLDELFFFDKAEKQQSLYAALVTKLAVRCGDFDIRVSKTQISFRSRHIFAMVSLPRRKVNGRSDYLLVSFGLAYQKDSPRIWQSVEAYPNRWTHHVPVFSEAELDEELLDWLHEAYVFARTK</sequence>
<comment type="caution">
    <text evidence="2">The sequence shown here is derived from an EMBL/GenBank/DDBJ whole genome shotgun (WGS) entry which is preliminary data.</text>
</comment>
<evidence type="ECO:0000313" key="2">
    <source>
        <dbReference type="EMBL" id="HIU69866.1"/>
    </source>
</evidence>
<protein>
    <recommendedName>
        <fullName evidence="1">DUF5655 domain-containing protein</fullName>
    </recommendedName>
</protein>
<organism evidence="2 3">
    <name type="scientific">Candidatus Scybalenecus merdavium</name>
    <dbReference type="NCBI Taxonomy" id="2840939"/>
    <lineage>
        <taxon>Bacteria</taxon>
        <taxon>Bacillati</taxon>
        <taxon>Bacillota</taxon>
        <taxon>Clostridia</taxon>
        <taxon>Eubacteriales</taxon>
        <taxon>Oscillospiraceae</taxon>
        <taxon>Oscillospiraceae incertae sedis</taxon>
        <taxon>Candidatus Scybalenecus</taxon>
    </lineage>
</organism>
<gene>
    <name evidence="2" type="ORF">IAD23_07920</name>
</gene>
<dbReference type="EMBL" id="DVNM01000045">
    <property type="protein sequence ID" value="HIU69866.1"/>
    <property type="molecule type" value="Genomic_DNA"/>
</dbReference>
<name>A0A9D1MVG2_9FIRM</name>
<dbReference type="Pfam" id="PF18899">
    <property type="entry name" value="DUF5655"/>
    <property type="match status" value="1"/>
</dbReference>
<accession>A0A9D1MVG2</accession>
<evidence type="ECO:0000313" key="3">
    <source>
        <dbReference type="Proteomes" id="UP000824125"/>
    </source>
</evidence>
<feature type="domain" description="DUF5655" evidence="1">
    <location>
        <begin position="9"/>
        <end position="119"/>
    </location>
</feature>